<organism evidence="1 2">
    <name type="scientific">Balnearium lithotrophicum</name>
    <dbReference type="NCBI Taxonomy" id="223788"/>
    <lineage>
        <taxon>Bacteria</taxon>
        <taxon>Pseudomonadati</taxon>
        <taxon>Aquificota</taxon>
        <taxon>Aquificia</taxon>
        <taxon>Desulfurobacteriales</taxon>
        <taxon>Desulfurobacteriaceae</taxon>
        <taxon>Balnearium</taxon>
    </lineage>
</organism>
<evidence type="ECO:0000313" key="1">
    <source>
        <dbReference type="EMBL" id="SMO37088.1"/>
    </source>
</evidence>
<dbReference type="EMBL" id="FXTM01000002">
    <property type="protein sequence ID" value="SMO37088.1"/>
    <property type="molecule type" value="Genomic_DNA"/>
</dbReference>
<dbReference type="AlphaFoldDB" id="A0A521AQL0"/>
<name>A0A521AQL0_9BACT</name>
<proteinExistence type="predicted"/>
<evidence type="ECO:0000313" key="2">
    <source>
        <dbReference type="Proteomes" id="UP000317315"/>
    </source>
</evidence>
<protein>
    <submittedName>
        <fullName evidence="1">Uncharacterized protein</fullName>
    </submittedName>
</protein>
<reference evidence="1 2" key="1">
    <citation type="submission" date="2017-05" db="EMBL/GenBank/DDBJ databases">
        <authorList>
            <person name="Varghese N."/>
            <person name="Submissions S."/>
        </authorList>
    </citation>
    <scope>NUCLEOTIDE SEQUENCE [LARGE SCALE GENOMIC DNA]</scope>
    <source>
        <strain evidence="1 2">DSM 16304</strain>
    </source>
</reference>
<sequence length="164" mass="17676">MRKPAGILILISLVALFLGWGIGEFFGTRSVEKIVTSIPASPIVVDAKYNKENHSIVYSMLNPGGLPITIVNESFVFTPGKESSEKGYVISHIPVHIVLPPGVITRVEMKLKSGTEKLKVGDAVLATFSYVHPLSPDVYTVAHPFTMGVKTAAKNSKKTKEGGK</sequence>
<keyword evidence="2" id="KW-1185">Reference proteome</keyword>
<dbReference type="Proteomes" id="UP000317315">
    <property type="component" value="Unassembled WGS sequence"/>
</dbReference>
<dbReference type="RefSeq" id="WP_142933702.1">
    <property type="nucleotide sequence ID" value="NZ_FXTM01000002.1"/>
</dbReference>
<gene>
    <name evidence="1" type="ORF">SAMN06269117_10276</name>
</gene>
<accession>A0A521AQL0</accession>
<dbReference type="OrthoDB" id="13304at2"/>